<protein>
    <submittedName>
        <fullName evidence="1">Uncharacterized protein</fullName>
    </submittedName>
</protein>
<keyword evidence="2" id="KW-1185">Reference proteome</keyword>
<dbReference type="AlphaFoldDB" id="A0A327Z1I5"/>
<evidence type="ECO:0000313" key="2">
    <source>
        <dbReference type="Proteomes" id="UP000249165"/>
    </source>
</evidence>
<gene>
    <name evidence="1" type="ORF">ATI53_1001196</name>
</gene>
<reference evidence="1 2" key="1">
    <citation type="submission" date="2018-06" db="EMBL/GenBank/DDBJ databases">
        <title>Genomic Encyclopedia of Archaeal and Bacterial Type Strains, Phase II (KMG-II): from individual species to whole genera.</title>
        <authorList>
            <person name="Goeker M."/>
        </authorList>
    </citation>
    <scope>NUCLEOTIDE SEQUENCE [LARGE SCALE GENOMIC DNA]</scope>
    <source>
        <strain evidence="1 2">DSM 22011</strain>
    </source>
</reference>
<proteinExistence type="predicted"/>
<sequence length="76" mass="7904">MPAATNTHARPVRACQAGVQALRHLARGALSLGRFPSSPEAGQLRASFCIPARRVIRASLLDLPPAPVVSGAFSGM</sequence>
<name>A0A327Z1I5_9RHOB</name>
<organism evidence="1 2">
    <name type="scientific">Salipiger aestuarii</name>
    <dbReference type="NCBI Taxonomy" id="568098"/>
    <lineage>
        <taxon>Bacteria</taxon>
        <taxon>Pseudomonadati</taxon>
        <taxon>Pseudomonadota</taxon>
        <taxon>Alphaproteobacteria</taxon>
        <taxon>Rhodobacterales</taxon>
        <taxon>Roseobacteraceae</taxon>
        <taxon>Salipiger</taxon>
    </lineage>
</organism>
<comment type="caution">
    <text evidence="1">The sequence shown here is derived from an EMBL/GenBank/DDBJ whole genome shotgun (WGS) entry which is preliminary data.</text>
</comment>
<accession>A0A327Z1I5</accession>
<dbReference type="Proteomes" id="UP000249165">
    <property type="component" value="Unassembled WGS sequence"/>
</dbReference>
<evidence type="ECO:0000313" key="1">
    <source>
        <dbReference type="EMBL" id="RAK24089.1"/>
    </source>
</evidence>
<dbReference type="EMBL" id="QLMG01000001">
    <property type="protein sequence ID" value="RAK24089.1"/>
    <property type="molecule type" value="Genomic_DNA"/>
</dbReference>